<feature type="non-terminal residue" evidence="2">
    <location>
        <position position="1"/>
    </location>
</feature>
<dbReference type="EMBL" id="BKCJ011156705">
    <property type="protein sequence ID" value="GFC95826.1"/>
    <property type="molecule type" value="Genomic_DNA"/>
</dbReference>
<evidence type="ECO:0000256" key="1">
    <source>
        <dbReference type="SAM" id="MobiDB-lite"/>
    </source>
</evidence>
<proteinExistence type="predicted"/>
<protein>
    <submittedName>
        <fullName evidence="2">Uncharacterized protein</fullName>
    </submittedName>
</protein>
<evidence type="ECO:0000313" key="2">
    <source>
        <dbReference type="EMBL" id="GFC95826.1"/>
    </source>
</evidence>
<sequence length="74" mass="7989">SRVARADFSSWLPPRVSNRPIKLPLIAMRIPPKKCVTSALLNDAPPAAEVSSPKGFTSAIKPKMAPRKVPSSPR</sequence>
<feature type="region of interest" description="Disordered" evidence="1">
    <location>
        <begin position="46"/>
        <end position="74"/>
    </location>
</feature>
<dbReference type="AlphaFoldDB" id="A0A699SDW4"/>
<comment type="caution">
    <text evidence="2">The sequence shown here is derived from an EMBL/GenBank/DDBJ whole genome shotgun (WGS) entry which is preliminary data.</text>
</comment>
<accession>A0A699SDW4</accession>
<organism evidence="2">
    <name type="scientific">Tanacetum cinerariifolium</name>
    <name type="common">Dalmatian daisy</name>
    <name type="synonym">Chrysanthemum cinerariifolium</name>
    <dbReference type="NCBI Taxonomy" id="118510"/>
    <lineage>
        <taxon>Eukaryota</taxon>
        <taxon>Viridiplantae</taxon>
        <taxon>Streptophyta</taxon>
        <taxon>Embryophyta</taxon>
        <taxon>Tracheophyta</taxon>
        <taxon>Spermatophyta</taxon>
        <taxon>Magnoliopsida</taxon>
        <taxon>eudicotyledons</taxon>
        <taxon>Gunneridae</taxon>
        <taxon>Pentapetalae</taxon>
        <taxon>asterids</taxon>
        <taxon>campanulids</taxon>
        <taxon>Asterales</taxon>
        <taxon>Asteraceae</taxon>
        <taxon>Asteroideae</taxon>
        <taxon>Anthemideae</taxon>
        <taxon>Anthemidinae</taxon>
        <taxon>Tanacetum</taxon>
    </lineage>
</organism>
<reference evidence="2" key="1">
    <citation type="journal article" date="2019" name="Sci. Rep.">
        <title>Draft genome of Tanacetum cinerariifolium, the natural source of mosquito coil.</title>
        <authorList>
            <person name="Yamashiro T."/>
            <person name="Shiraishi A."/>
            <person name="Satake H."/>
            <person name="Nakayama K."/>
        </authorList>
    </citation>
    <scope>NUCLEOTIDE SEQUENCE</scope>
</reference>
<name>A0A699SDW4_TANCI</name>
<gene>
    <name evidence="2" type="ORF">Tci_867796</name>
</gene>